<dbReference type="Proteomes" id="UP000654075">
    <property type="component" value="Unassembled WGS sequence"/>
</dbReference>
<keyword evidence="3" id="KW-1185">Reference proteome</keyword>
<organism evidence="2 3">
    <name type="scientific">Polarella glacialis</name>
    <name type="common">Dinoflagellate</name>
    <dbReference type="NCBI Taxonomy" id="89957"/>
    <lineage>
        <taxon>Eukaryota</taxon>
        <taxon>Sar</taxon>
        <taxon>Alveolata</taxon>
        <taxon>Dinophyceae</taxon>
        <taxon>Suessiales</taxon>
        <taxon>Suessiaceae</taxon>
        <taxon>Polarella</taxon>
    </lineage>
</organism>
<evidence type="ECO:0000313" key="1">
    <source>
        <dbReference type="EMBL" id="CAE8583412.1"/>
    </source>
</evidence>
<dbReference type="EMBL" id="CAJNNV010000722">
    <property type="protein sequence ID" value="CAE8583412.1"/>
    <property type="molecule type" value="Genomic_DNA"/>
</dbReference>
<dbReference type="OrthoDB" id="435622at2759"/>
<protein>
    <submittedName>
        <fullName evidence="2">Uncharacterized protein</fullName>
    </submittedName>
</protein>
<feature type="non-terminal residue" evidence="2">
    <location>
        <position position="1"/>
    </location>
</feature>
<comment type="caution">
    <text evidence="2">The sequence shown here is derived from an EMBL/GenBank/DDBJ whole genome shotgun (WGS) entry which is preliminary data.</text>
</comment>
<gene>
    <name evidence="1" type="ORF">PGLA1383_LOCUS2381</name>
    <name evidence="2" type="ORF">PGLA1383_LOCUS8236</name>
</gene>
<dbReference type="AlphaFoldDB" id="A0A813DKB6"/>
<name>A0A813DKB6_POLGL</name>
<proteinExistence type="predicted"/>
<accession>A0A813DKB6</accession>
<feature type="non-terminal residue" evidence="2">
    <location>
        <position position="120"/>
    </location>
</feature>
<evidence type="ECO:0000313" key="3">
    <source>
        <dbReference type="Proteomes" id="UP000654075"/>
    </source>
</evidence>
<evidence type="ECO:0000313" key="2">
    <source>
        <dbReference type="EMBL" id="CAE8589477.1"/>
    </source>
</evidence>
<dbReference type="EMBL" id="CAJNNV010003713">
    <property type="protein sequence ID" value="CAE8589477.1"/>
    <property type="molecule type" value="Genomic_DNA"/>
</dbReference>
<reference evidence="2" key="1">
    <citation type="submission" date="2021-02" db="EMBL/GenBank/DDBJ databases">
        <authorList>
            <person name="Dougan E. K."/>
            <person name="Rhodes N."/>
            <person name="Thang M."/>
            <person name="Chan C."/>
        </authorList>
    </citation>
    <scope>NUCLEOTIDE SEQUENCE</scope>
</reference>
<sequence length="120" mass="13319">AWLQQVLEPVRTAVPQLAALELRRSRDKVPSEAVAEVWLAAVATGHDRSDRLVRQLKELRVQRQPPVVEIYDVTEHGRQFYRTQVFSSDTAWSFHAPATGELLVQSSTGASWSLAAGDPG</sequence>